<dbReference type="Pfam" id="PF01177">
    <property type="entry name" value="Asp_Glu_race"/>
    <property type="match status" value="1"/>
</dbReference>
<dbReference type="Gene3D" id="3.40.50.12500">
    <property type="match status" value="1"/>
</dbReference>
<comment type="similarity">
    <text evidence="1">Belongs to the HyuE racemase family.</text>
</comment>
<dbReference type="AlphaFoldDB" id="A0A378J2L5"/>
<dbReference type="EMBL" id="UGOA01000001">
    <property type="protein sequence ID" value="STX41769.1"/>
    <property type="molecule type" value="Genomic_DNA"/>
</dbReference>
<evidence type="ECO:0000313" key="2">
    <source>
        <dbReference type="EMBL" id="STX41769.1"/>
    </source>
</evidence>
<keyword evidence="3" id="KW-1185">Reference proteome</keyword>
<accession>A0A378J2L5</accession>
<dbReference type="InterPro" id="IPR052186">
    <property type="entry name" value="Hydantoin_racemase-like"/>
</dbReference>
<dbReference type="InterPro" id="IPR053714">
    <property type="entry name" value="Iso_Racemase_Enz_sf"/>
</dbReference>
<evidence type="ECO:0000313" key="3">
    <source>
        <dbReference type="Proteomes" id="UP000254677"/>
    </source>
</evidence>
<dbReference type="InterPro" id="IPR015942">
    <property type="entry name" value="Asp/Glu/hydantoin_racemase"/>
</dbReference>
<proteinExistence type="inferred from homology"/>
<reference evidence="2 3" key="1">
    <citation type="submission" date="2018-06" db="EMBL/GenBank/DDBJ databases">
        <authorList>
            <consortium name="Pathogen Informatics"/>
            <person name="Doyle S."/>
        </authorList>
    </citation>
    <scope>NUCLEOTIDE SEQUENCE [LARGE SCALE GENOMIC DNA]</scope>
    <source>
        <strain evidence="2 3">NCTC13292</strain>
    </source>
</reference>
<name>A0A378J2L5_9GAMM</name>
<dbReference type="Proteomes" id="UP000254677">
    <property type="component" value="Unassembled WGS sequence"/>
</dbReference>
<sequence length="269" mass="30362">MEDLILTTRKRIWYQSFVAPTEQANYLKHLQDQLNQYADKEFQFEVHGLTPADKNLHPLTEFRCAMQTIRNAVQAEKQGYDAFVIGHFQEPGINEIKACVDIPVIGLGESTMLHACSLGHKIGLVTINPVFIPWHENQINYYGLQQRITAVSAVEAKVQDFEQAFTNSSVYQKLLHAFTEQIRPMIAKGVEVVLLAGGLPMLLLARQKNFTIDGAIVINGIAVCVKGTEMTLKLKELTGGFISRRGIYQKANQETVTEFLHLLKEEKFD</sequence>
<dbReference type="PANTHER" id="PTHR28047">
    <property type="entry name" value="PROTEIN DCG1"/>
    <property type="match status" value="1"/>
</dbReference>
<gene>
    <name evidence="2" type="ORF">NCTC13292_01168</name>
</gene>
<dbReference type="GO" id="GO:0047661">
    <property type="term" value="F:amino-acid racemase activity"/>
    <property type="evidence" value="ECO:0007669"/>
    <property type="project" value="InterPro"/>
</dbReference>
<evidence type="ECO:0000256" key="1">
    <source>
        <dbReference type="ARBA" id="ARBA00038414"/>
    </source>
</evidence>
<organism evidence="2 3">
    <name type="scientific">Legionella donaldsonii</name>
    <dbReference type="NCBI Taxonomy" id="45060"/>
    <lineage>
        <taxon>Bacteria</taxon>
        <taxon>Pseudomonadati</taxon>
        <taxon>Pseudomonadota</taxon>
        <taxon>Gammaproteobacteria</taxon>
        <taxon>Legionellales</taxon>
        <taxon>Legionellaceae</taxon>
        <taxon>Legionella</taxon>
    </lineage>
</organism>
<protein>
    <submittedName>
        <fullName evidence="2">Hydantoin racemase</fullName>
    </submittedName>
</protein>
<dbReference type="PANTHER" id="PTHR28047:SF5">
    <property type="entry name" value="PROTEIN DCG1"/>
    <property type="match status" value="1"/>
</dbReference>